<reference evidence="5 6" key="1">
    <citation type="journal article" date="2019" name="Syst. Appl. Microbiol.">
        <title>Characterization of Bifidobacterium species in feaces of the Egyptian fruit bat: Description of B. vespertilionis sp. nov. and B. rousetti sp. nov.</title>
        <authorList>
            <person name="Modesto M."/>
            <person name="Satti M."/>
            <person name="Watanabe K."/>
            <person name="Puglisi E."/>
            <person name="Morelli L."/>
            <person name="Huang C.-H."/>
            <person name="Liou J.-S."/>
            <person name="Miyashita M."/>
            <person name="Tamura T."/>
            <person name="Saito S."/>
            <person name="Mori K."/>
            <person name="Huang L."/>
            <person name="Sciavilla P."/>
            <person name="Sandri C."/>
            <person name="Spiezio C."/>
            <person name="Vitali F."/>
            <person name="Cavalieri D."/>
            <person name="Perpetuini G."/>
            <person name="Tofalo R."/>
            <person name="Bonetti A."/>
            <person name="Arita M."/>
            <person name="Mattarelli P."/>
        </authorList>
    </citation>
    <scope>NUCLEOTIDE SEQUENCE [LARGE SCALE GENOMIC DNA]</scope>
    <source>
        <strain evidence="3 6">RST16</strain>
        <strain evidence="4 5">RST8</strain>
    </source>
</reference>
<dbReference type="AlphaFoldDB" id="A0A5J5E2P5"/>
<dbReference type="EMBL" id="RZOA01000009">
    <property type="protein sequence ID" value="KAA8823469.1"/>
    <property type="molecule type" value="Genomic_DNA"/>
</dbReference>
<evidence type="ECO:0000313" key="3">
    <source>
        <dbReference type="EMBL" id="KAA8819620.1"/>
    </source>
</evidence>
<comment type="caution">
    <text evidence="4">The sequence shown here is derived from an EMBL/GenBank/DDBJ whole genome shotgun (WGS) entry which is preliminary data.</text>
</comment>
<dbReference type="OrthoDB" id="3239119at2"/>
<evidence type="ECO:0000313" key="4">
    <source>
        <dbReference type="EMBL" id="KAA8823469.1"/>
    </source>
</evidence>
<dbReference type="Proteomes" id="UP000374630">
    <property type="component" value="Unassembled WGS sequence"/>
</dbReference>
<dbReference type="Proteomes" id="UP000345527">
    <property type="component" value="Unassembled WGS sequence"/>
</dbReference>
<feature type="transmembrane region" description="Helical" evidence="1">
    <location>
        <begin position="228"/>
        <end position="249"/>
    </location>
</feature>
<protein>
    <submittedName>
        <fullName evidence="4">DUF3592 domain-containing protein</fullName>
    </submittedName>
</protein>
<evidence type="ECO:0000313" key="5">
    <source>
        <dbReference type="Proteomes" id="UP000345527"/>
    </source>
</evidence>
<feature type="domain" description="DUF3592" evidence="2">
    <location>
        <begin position="149"/>
        <end position="217"/>
    </location>
</feature>
<dbReference type="InterPro" id="IPR021994">
    <property type="entry name" value="DUF3592"/>
</dbReference>
<sequence length="250" mass="27280">MISTITAFSYKLPRYWLENVCSSVSMPSRFAARPVSRRSPVAKWAIRDIALHSSGFMHGGYLHSSNSINAQNAHSSQFVGDDAEGCCARTQCDNGNTRDKEAPMVETTNLSALLPFGAIFMFVGLIFILVGGFLLWRDRKLAARCTASTVGEVTRMIRHVDRDSDGTSVTWSPEVAYQVGGVEYTVSSSISKGRPSAHVGDRMTVGYDPYDPATAYLPEEKSESFCRLFIIIGVVTFAIGAAAAIAWLFV</sequence>
<keyword evidence="1" id="KW-0812">Transmembrane</keyword>
<keyword evidence="1" id="KW-1133">Transmembrane helix</keyword>
<keyword evidence="1" id="KW-0472">Membrane</keyword>
<keyword evidence="6" id="KW-1185">Reference proteome</keyword>
<dbReference type="EMBL" id="RZNZ01000010">
    <property type="protein sequence ID" value="KAA8819620.1"/>
    <property type="molecule type" value="Genomic_DNA"/>
</dbReference>
<accession>A0A5J5E2P5</accession>
<evidence type="ECO:0000259" key="2">
    <source>
        <dbReference type="Pfam" id="PF12158"/>
    </source>
</evidence>
<feature type="transmembrane region" description="Helical" evidence="1">
    <location>
        <begin position="113"/>
        <end position="136"/>
    </location>
</feature>
<evidence type="ECO:0000313" key="6">
    <source>
        <dbReference type="Proteomes" id="UP000374630"/>
    </source>
</evidence>
<dbReference type="Pfam" id="PF12158">
    <property type="entry name" value="DUF3592"/>
    <property type="match status" value="1"/>
</dbReference>
<gene>
    <name evidence="4" type="ORF">EM848_05485</name>
    <name evidence="3" type="ORF">EMO90_08145</name>
</gene>
<organism evidence="4 5">
    <name type="scientific">Bifidobacterium vespertilionis</name>
    <dbReference type="NCBI Taxonomy" id="2562524"/>
    <lineage>
        <taxon>Bacteria</taxon>
        <taxon>Bacillati</taxon>
        <taxon>Actinomycetota</taxon>
        <taxon>Actinomycetes</taxon>
        <taxon>Bifidobacteriales</taxon>
        <taxon>Bifidobacteriaceae</taxon>
        <taxon>Bifidobacterium</taxon>
    </lineage>
</organism>
<name>A0A5J5E2P5_9BIFI</name>
<proteinExistence type="predicted"/>
<evidence type="ECO:0000256" key="1">
    <source>
        <dbReference type="SAM" id="Phobius"/>
    </source>
</evidence>